<protein>
    <recommendedName>
        <fullName evidence="4">Rab-GAP TBC domain-containing protein</fullName>
    </recommendedName>
</protein>
<dbReference type="InterPro" id="IPR000195">
    <property type="entry name" value="Rab-GAP-TBC_dom"/>
</dbReference>
<keyword evidence="6" id="KW-1185">Reference proteome</keyword>
<dbReference type="FunFam" id="1.10.10.750:FF:000003">
    <property type="entry name" value="GTPase activating protein (Evi5)"/>
    <property type="match status" value="1"/>
</dbReference>
<keyword evidence="2" id="KW-0175">Coiled coil</keyword>
<organism evidence="5 6">
    <name type="scientific">Opisthorchis felineus</name>
    <dbReference type="NCBI Taxonomy" id="147828"/>
    <lineage>
        <taxon>Eukaryota</taxon>
        <taxon>Metazoa</taxon>
        <taxon>Spiralia</taxon>
        <taxon>Lophotrochozoa</taxon>
        <taxon>Platyhelminthes</taxon>
        <taxon>Trematoda</taxon>
        <taxon>Digenea</taxon>
        <taxon>Opisthorchiida</taxon>
        <taxon>Opisthorchiata</taxon>
        <taxon>Opisthorchiidae</taxon>
        <taxon>Opisthorchis</taxon>
    </lineage>
</organism>
<dbReference type="FunFam" id="1.10.472.80:FF:000008">
    <property type="entry name" value="TBC1 domain family member 10A"/>
    <property type="match status" value="1"/>
</dbReference>
<reference evidence="5 6" key="1">
    <citation type="journal article" date="2019" name="BMC Genomics">
        <title>New insights from Opisthorchis felineus genome: update on genomics of the epidemiologically important liver flukes.</title>
        <authorList>
            <person name="Ershov N.I."/>
            <person name="Mordvinov V.A."/>
            <person name="Prokhortchouk E.B."/>
            <person name="Pakharukova M.Y."/>
            <person name="Gunbin K.V."/>
            <person name="Ustyantsev K."/>
            <person name="Genaev M.A."/>
            <person name="Blinov A.G."/>
            <person name="Mazur A."/>
            <person name="Boulygina E."/>
            <person name="Tsygankova S."/>
            <person name="Khrameeva E."/>
            <person name="Chekanov N."/>
            <person name="Fan G."/>
            <person name="Xiao A."/>
            <person name="Zhang H."/>
            <person name="Xu X."/>
            <person name="Yang H."/>
            <person name="Solovyev V."/>
            <person name="Lee S.M."/>
            <person name="Liu X."/>
            <person name="Afonnikov D.A."/>
            <person name="Skryabin K.G."/>
        </authorList>
    </citation>
    <scope>NUCLEOTIDE SEQUENCE [LARGE SCALE GENOMIC DNA]</scope>
    <source>
        <strain evidence="5">AK-0245</strain>
        <tissue evidence="5">Whole organism</tissue>
    </source>
</reference>
<dbReference type="GO" id="GO:0031267">
    <property type="term" value="F:small GTPase binding"/>
    <property type="evidence" value="ECO:0007669"/>
    <property type="project" value="TreeGrafter"/>
</dbReference>
<evidence type="ECO:0000259" key="4">
    <source>
        <dbReference type="PROSITE" id="PS50086"/>
    </source>
</evidence>
<comment type="caution">
    <text evidence="5">The sequence shown here is derived from an EMBL/GenBank/DDBJ whole genome shotgun (WGS) entry which is preliminary data.</text>
</comment>
<proteinExistence type="predicted"/>
<accession>A0A4S2MGN0</accession>
<dbReference type="SMART" id="SM00164">
    <property type="entry name" value="TBC"/>
    <property type="match status" value="1"/>
</dbReference>
<dbReference type="PROSITE" id="PS50086">
    <property type="entry name" value="TBC_RABGAP"/>
    <property type="match status" value="1"/>
</dbReference>
<feature type="domain" description="Rab-GAP TBC" evidence="4">
    <location>
        <begin position="86"/>
        <end position="593"/>
    </location>
</feature>
<evidence type="ECO:0000256" key="1">
    <source>
        <dbReference type="ARBA" id="ARBA00022468"/>
    </source>
</evidence>
<dbReference type="PANTHER" id="PTHR47219">
    <property type="entry name" value="RAB GTPASE-ACTIVATING PROTEIN 1-LIKE"/>
    <property type="match status" value="1"/>
</dbReference>
<gene>
    <name evidence="5" type="ORF">CRM22_000115</name>
</gene>
<dbReference type="Gene3D" id="1.10.8.270">
    <property type="entry name" value="putative rabgap domain of human tbc1 domain family member 14 like domains"/>
    <property type="match status" value="1"/>
</dbReference>
<dbReference type="OrthoDB" id="159449at2759"/>
<dbReference type="SUPFAM" id="SSF47923">
    <property type="entry name" value="Ypt/Rab-GAP domain of gyp1p"/>
    <property type="match status" value="2"/>
</dbReference>
<feature type="region of interest" description="Disordered" evidence="3">
    <location>
        <begin position="238"/>
        <end position="263"/>
    </location>
</feature>
<name>A0A4S2MGN0_OPIFE</name>
<evidence type="ECO:0000313" key="6">
    <source>
        <dbReference type="Proteomes" id="UP000308267"/>
    </source>
</evidence>
<keyword evidence="1" id="KW-0343">GTPase activation</keyword>
<evidence type="ECO:0000256" key="3">
    <source>
        <dbReference type="SAM" id="MobiDB-lite"/>
    </source>
</evidence>
<evidence type="ECO:0000256" key="2">
    <source>
        <dbReference type="ARBA" id="ARBA00023054"/>
    </source>
</evidence>
<dbReference type="EMBL" id="SJOL01000240">
    <property type="protein sequence ID" value="TGZ75852.1"/>
    <property type="molecule type" value="Genomic_DNA"/>
</dbReference>
<dbReference type="GO" id="GO:0005096">
    <property type="term" value="F:GTPase activator activity"/>
    <property type="evidence" value="ECO:0007669"/>
    <property type="project" value="UniProtKB-KW"/>
</dbReference>
<dbReference type="Gene3D" id="1.10.472.80">
    <property type="entry name" value="Ypt/Rab-GAP domain of gyp1p, domain 3"/>
    <property type="match status" value="1"/>
</dbReference>
<dbReference type="PANTHER" id="PTHR47219:SF4">
    <property type="entry name" value="TBC1 DOMAIN FAMILY MEMBER 10A"/>
    <property type="match status" value="1"/>
</dbReference>
<feature type="compositionally biased region" description="Low complexity" evidence="3">
    <location>
        <begin position="315"/>
        <end position="324"/>
    </location>
</feature>
<dbReference type="InterPro" id="IPR035969">
    <property type="entry name" value="Rab-GAP_TBC_sf"/>
</dbReference>
<feature type="region of interest" description="Disordered" evidence="3">
    <location>
        <begin position="315"/>
        <end position="349"/>
    </location>
</feature>
<dbReference type="Gene3D" id="1.10.10.750">
    <property type="entry name" value="Ypt/Rab-GAP domain of gyp1p, domain 1"/>
    <property type="match status" value="1"/>
</dbReference>
<dbReference type="Proteomes" id="UP000308267">
    <property type="component" value="Unassembled WGS sequence"/>
</dbReference>
<dbReference type="InterPro" id="IPR050302">
    <property type="entry name" value="Rab_GAP_TBC_domain"/>
</dbReference>
<dbReference type="AlphaFoldDB" id="A0A4S2MGN0"/>
<evidence type="ECO:0000313" key="5">
    <source>
        <dbReference type="EMBL" id="TGZ75852.1"/>
    </source>
</evidence>
<sequence length="681" mass="76416">MDDDSSSPSAGRGSSSSDIPAYFNNSVQYDRYGFYGGKEYTDPESEVRVPIKVLRARELKWREMCHNWEWWATKNALKLRERCRKGIPDSMRCEAWQRLCGSPMVLVARPKVIAMEMDPVKKQRYFKGLFGTLSKSTNSRSLPTVITTSPSFRIRRGKADERRKMLLSKLYGTEEMASQLPQYSETGNTSPALSQLPGYQSLRSMGRGLPVLADSGNGDADNLMPLRQVGNDATFRWSQTESNGDSAERNISGPDSGSFHSLVYSGPDSVGSVPPQPIMTYATYTASVSVHETSRSSIPEANYATAGSEKVAVASSSGGYASLSTNSGTDSMSMRNTPNQPPGNLSTDSYASSLHSCSVASSSSMLWHPSRVSEAAHSIEPTDLEDARATLVPVGDPDPVALYEHYCMQEGVPSNCDQIRRDIDRQFPFHEIFSNKGGHGCTLDFRLPSYSTLFLMDFRMHVFTLPIYSQESLYTLLKAYTIRHADKGYCQGQAPLAAVLLMFMPEVDAFWTFNEVCERYLEAYYDDGLERIQIDGEILYALIKSSHPSIYKYLRKNNVEPVLIVLEWFMCVFTRTLPWTTVLRVLDMFFCEGKVVLFRVAIVLLQRMFGTQALRKACPGIDDILLRLRDVQSVVRNSEEFVRETVRIALTPREVAQEARRQSRKWERNKQLKAAAITPVA</sequence>
<feature type="compositionally biased region" description="Polar residues" evidence="3">
    <location>
        <begin position="325"/>
        <end position="348"/>
    </location>
</feature>
<dbReference type="Pfam" id="PF00566">
    <property type="entry name" value="RabGAP-TBC"/>
    <property type="match status" value="1"/>
</dbReference>